<evidence type="ECO:0000313" key="1">
    <source>
        <dbReference type="EMBL" id="DAD75369.1"/>
    </source>
</evidence>
<protein>
    <submittedName>
        <fullName evidence="1">Uncharacterized protein</fullName>
    </submittedName>
</protein>
<sequence length="41" mass="4913">MHIITIQFPLNHLNVLLSFLFSQNTIVKNFCFQLQYMLKTI</sequence>
<accession>A0A8S5LZ83</accession>
<proteinExistence type="predicted"/>
<dbReference type="EMBL" id="BK014780">
    <property type="protein sequence ID" value="DAD75369.1"/>
    <property type="molecule type" value="Genomic_DNA"/>
</dbReference>
<organism evidence="1">
    <name type="scientific">Myoviridae sp. ct1vM3</name>
    <dbReference type="NCBI Taxonomy" id="2826603"/>
    <lineage>
        <taxon>Viruses</taxon>
        <taxon>Duplodnaviria</taxon>
        <taxon>Heunggongvirae</taxon>
        <taxon>Uroviricota</taxon>
        <taxon>Caudoviricetes</taxon>
    </lineage>
</organism>
<reference evidence="1" key="1">
    <citation type="journal article" date="2021" name="Proc. Natl. Acad. Sci. U.S.A.">
        <title>A Catalog of Tens of Thousands of Viruses from Human Metagenomes Reveals Hidden Associations with Chronic Diseases.</title>
        <authorList>
            <person name="Tisza M.J."/>
            <person name="Buck C.B."/>
        </authorList>
    </citation>
    <scope>NUCLEOTIDE SEQUENCE</scope>
    <source>
        <strain evidence="1">Ct1vM3</strain>
    </source>
</reference>
<name>A0A8S5LZ83_9CAUD</name>